<dbReference type="NCBIfam" id="NF047446">
    <property type="entry name" value="barrel_OmpL47"/>
    <property type="match status" value="2"/>
</dbReference>
<dbReference type="InterPro" id="IPR036691">
    <property type="entry name" value="Endo/exonu/phosph_ase_sf"/>
</dbReference>
<dbReference type="Gene3D" id="2.60.40.10">
    <property type="entry name" value="Immunoglobulins"/>
    <property type="match status" value="1"/>
</dbReference>
<dbReference type="GO" id="GO:0005975">
    <property type="term" value="P:carbohydrate metabolic process"/>
    <property type="evidence" value="ECO:0007669"/>
    <property type="project" value="UniProtKB-ARBA"/>
</dbReference>
<dbReference type="Gene3D" id="3.30.1920.20">
    <property type="match status" value="2"/>
</dbReference>
<dbReference type="InterPro" id="IPR058094">
    <property type="entry name" value="Ig-like_OmpL47-like"/>
</dbReference>
<gene>
    <name evidence="4" type="ORF">Aple_001190</name>
</gene>
<organism evidence="4 5">
    <name type="scientific">Acrocarpospora pleiomorpha</name>
    <dbReference type="NCBI Taxonomy" id="90975"/>
    <lineage>
        <taxon>Bacteria</taxon>
        <taxon>Bacillati</taxon>
        <taxon>Actinomycetota</taxon>
        <taxon>Actinomycetes</taxon>
        <taxon>Streptosporangiales</taxon>
        <taxon>Streptosporangiaceae</taxon>
        <taxon>Acrocarpospora</taxon>
    </lineage>
</organism>
<feature type="domain" description="Endonuclease/exonuclease/phosphatase" evidence="2">
    <location>
        <begin position="531"/>
        <end position="753"/>
    </location>
</feature>
<reference evidence="4 5" key="1">
    <citation type="submission" date="2019-10" db="EMBL/GenBank/DDBJ databases">
        <title>Whole genome shotgun sequence of Acrocarpospora pleiomorpha NBRC 16267.</title>
        <authorList>
            <person name="Ichikawa N."/>
            <person name="Kimura A."/>
            <person name="Kitahashi Y."/>
            <person name="Komaki H."/>
            <person name="Oguchi A."/>
        </authorList>
    </citation>
    <scope>NUCLEOTIDE SEQUENCE [LARGE SCALE GENOMIC DNA]</scope>
    <source>
        <strain evidence="4 5">NBRC 16267</strain>
    </source>
</reference>
<proteinExistence type="predicted"/>
<sequence length="1150" mass="121492">MRSLQRGLGWRIAAVIVGALVAAPLSGAVAQAEAATEYLQNPSFEQPGANAAAPTGWTPVLLGNETAPFRWVVQTFNASGQFPPPSPVPDGQFALEMFWQIGSSLGVQGIAAQQNVNVPGANDLFFSYDAAQTFYPDSRSANWAGAMAEVQFTSGGQVNSLRYFHPNSRTDYTGSPQDSATTKYIIGERFTGNGDWVANSRDLDADIATKFGITDFTVTSVRVGNLQDRKAVSPFPNMTMYWDDVELTKGGVNEEDPGNPPTGDCSKINGIQGTGAASPCVNSTVTVQGVVTGIDDEVGADYDRTYPEDRGIFLQSLPSDDDGNPATSEGIFVGYVDTASSFRPGDVVRVTGQVKEKFGLTEIAEQIGQEPTKVGTAAVPAPVVIDQARAESQGAGKAYYESLENMLVKLPVGTANSGGTNKFGELFLTPGTTRDRILEGEPLPASLLALDADAGAGNPANPHKPAAPSTTYVTADLFDEVRDATGPLSFSYSHYKLMPQPGALPSVVDGPVAYPYTGVAQATPGQVRVVSFNVLNYFPVGVELDLSPVSQAEYDEKKARLADAIDRLLKRPDIVAVQEVYNLEVLRDLAATLGGYTAYLLEGNDSRSIDVGYLVKDGVPVSNLRQFDRTTAGCDDSGRAYDRPPLALDVTVRGRELTVVNNHFKSKGGSGASGACQLQQANRLRDQVASLEAAGRQVIVLGDLNQFETEAPLAALQTGSSLTNLWSSAPAEFRYSSHYQGVLQTLDHVLITDRLDGAVADFRYAPISTDYADRFTGGGANADGHKVADHNPAVLTLSFDGIAPVTSATTTPAQPASGWFTGAILVTLSAADDAQGSGVDRTEYQVDGGAWTRYAEPVVITGDGPHTLAYRSTDKAGNVEAAKTLAVKVDATAPVTTAETPAGNGVQVVLAATDATSGVAGTEYSLDGGAWTPYTETVTISGEGEHELRYRSTDKAGNVEEIKAVTVKIEDSVAPTVLVTGVADGTQYGDSLDLEIAWEAIDSGSGVKSVTGTLDGQPFTSGTVQSLYKLALGEHTLTVTAVDNLGNQTVQTVKFSVGTSTDDISALIDRFEAEQKIGATGAAKLQDRISKVMVSEDKGRERDKKKIVKKIERFAETVNDPKIVSDAQVRTLLLRDADALIAENGGTSES</sequence>
<evidence type="ECO:0000259" key="2">
    <source>
        <dbReference type="Pfam" id="PF03372"/>
    </source>
</evidence>
<accession>A0A5M3X7Y8</accession>
<dbReference type="AlphaFoldDB" id="A0A5M3X7Y8"/>
<evidence type="ECO:0000259" key="3">
    <source>
        <dbReference type="Pfam" id="PF22888"/>
    </source>
</evidence>
<evidence type="ECO:0000313" key="4">
    <source>
        <dbReference type="EMBL" id="GES17224.1"/>
    </source>
</evidence>
<dbReference type="OrthoDB" id="5243170at2"/>
<dbReference type="Pfam" id="PF22888">
    <property type="entry name" value="FIMAH"/>
    <property type="match status" value="1"/>
</dbReference>
<dbReference type="Gene3D" id="3.60.10.10">
    <property type="entry name" value="Endonuclease/exonuclease/phosphatase"/>
    <property type="match status" value="1"/>
</dbReference>
<dbReference type="CDD" id="cd04486">
    <property type="entry name" value="YhcR_OBF_like"/>
    <property type="match status" value="1"/>
</dbReference>
<dbReference type="SUPFAM" id="SSF56219">
    <property type="entry name" value="DNase I-like"/>
    <property type="match status" value="1"/>
</dbReference>
<dbReference type="InterPro" id="IPR013783">
    <property type="entry name" value="Ig-like_fold"/>
</dbReference>
<dbReference type="Proteomes" id="UP000377595">
    <property type="component" value="Unassembled WGS sequence"/>
</dbReference>
<evidence type="ECO:0000256" key="1">
    <source>
        <dbReference type="SAM" id="SignalP"/>
    </source>
</evidence>
<dbReference type="PANTHER" id="PTHR42834:SF1">
    <property type="entry name" value="ENDONUCLEASE_EXONUCLEASE_PHOSPHATASE FAMILY PROTEIN (AFU_ORTHOLOGUE AFUA_3G09210)"/>
    <property type="match status" value="1"/>
</dbReference>
<keyword evidence="1" id="KW-0732">Signal</keyword>
<comment type="caution">
    <text evidence="4">The sequence shown here is derived from an EMBL/GenBank/DDBJ whole genome shotgun (WGS) entry which is preliminary data.</text>
</comment>
<evidence type="ECO:0000313" key="5">
    <source>
        <dbReference type="Proteomes" id="UP000377595"/>
    </source>
</evidence>
<dbReference type="PANTHER" id="PTHR42834">
    <property type="entry name" value="ENDONUCLEASE/EXONUCLEASE/PHOSPHATASE FAMILY PROTEIN (AFU_ORTHOLOGUE AFUA_3G09210)"/>
    <property type="match status" value="1"/>
</dbReference>
<feature type="signal peptide" evidence="1">
    <location>
        <begin position="1"/>
        <end position="34"/>
    </location>
</feature>
<feature type="domain" description="FIMAH" evidence="3">
    <location>
        <begin position="1062"/>
        <end position="1142"/>
    </location>
</feature>
<dbReference type="Pfam" id="PF03372">
    <property type="entry name" value="Exo_endo_phos"/>
    <property type="match status" value="1"/>
</dbReference>
<dbReference type="GO" id="GO:0003824">
    <property type="term" value="F:catalytic activity"/>
    <property type="evidence" value="ECO:0007669"/>
    <property type="project" value="InterPro"/>
</dbReference>
<dbReference type="EMBL" id="BLAF01000004">
    <property type="protein sequence ID" value="GES17224.1"/>
    <property type="molecule type" value="Genomic_DNA"/>
</dbReference>
<dbReference type="InterPro" id="IPR005135">
    <property type="entry name" value="Endo/exonuclease/phosphatase"/>
</dbReference>
<dbReference type="InterPro" id="IPR054470">
    <property type="entry name" value="FIMAH_dom"/>
</dbReference>
<keyword evidence="5" id="KW-1185">Reference proteome</keyword>
<protein>
    <submittedName>
        <fullName evidence="4">Uncharacterized protein</fullName>
    </submittedName>
</protein>
<name>A0A5M3X7Y8_9ACTN</name>
<dbReference type="RefSeq" id="WP_155342422.1">
    <property type="nucleotide sequence ID" value="NZ_BAAAHM010000001.1"/>
</dbReference>
<feature type="chain" id="PRO_5024345217" evidence="1">
    <location>
        <begin position="35"/>
        <end position="1150"/>
    </location>
</feature>